<evidence type="ECO:0000313" key="3">
    <source>
        <dbReference type="Proteomes" id="UP000664203"/>
    </source>
</evidence>
<feature type="compositionally biased region" description="Low complexity" evidence="1">
    <location>
        <begin position="311"/>
        <end position="321"/>
    </location>
</feature>
<dbReference type="OrthoDB" id="5376188at2759"/>
<gene>
    <name evidence="2" type="ORF">ALECFALPRED_008418</name>
</gene>
<dbReference type="InterPro" id="IPR012677">
    <property type="entry name" value="Nucleotide-bd_a/b_plait_sf"/>
</dbReference>
<evidence type="ECO:0008006" key="4">
    <source>
        <dbReference type="Google" id="ProtNLM"/>
    </source>
</evidence>
<sequence>MMTYVYSSKHATGLEEEIIPTAAMIKNIPPNWKTGHLLHLVRQMNLPLPSDLHFLYDGFDGFRGMAFATFASSHETRRVIRVLNLYRVDGATLNVQYKRKRREVFAPASICPRKPDQPDDCSHADVRYRPYPHPFTKVSFAPRSTRQQTPSSESYDLLMSYQTEPAEREKLRKYLQRTGDYQEAVNEFAKNRVRESQDEGVASSVDISPILEMRPATAEELQQIAEMESHFGLGREGCSGGSLVSQSEGRDGAEVMKERQPECISLSSLERKADTPFRELVVELNQRKDEEDAEEVRDGDGDEKPGGTETGAGEETGLVWR</sequence>
<feature type="region of interest" description="Disordered" evidence="1">
    <location>
        <begin position="283"/>
        <end position="321"/>
    </location>
</feature>
<comment type="caution">
    <text evidence="2">The sequence shown here is derived from an EMBL/GenBank/DDBJ whole genome shotgun (WGS) entry which is preliminary data.</text>
</comment>
<dbReference type="AlphaFoldDB" id="A0A8H3J3L3"/>
<organism evidence="2 3">
    <name type="scientific">Alectoria fallacina</name>
    <dbReference type="NCBI Taxonomy" id="1903189"/>
    <lineage>
        <taxon>Eukaryota</taxon>
        <taxon>Fungi</taxon>
        <taxon>Dikarya</taxon>
        <taxon>Ascomycota</taxon>
        <taxon>Pezizomycotina</taxon>
        <taxon>Lecanoromycetes</taxon>
        <taxon>OSLEUM clade</taxon>
        <taxon>Lecanoromycetidae</taxon>
        <taxon>Lecanorales</taxon>
        <taxon>Lecanorineae</taxon>
        <taxon>Parmeliaceae</taxon>
        <taxon>Alectoria</taxon>
    </lineage>
</organism>
<evidence type="ECO:0000256" key="1">
    <source>
        <dbReference type="SAM" id="MobiDB-lite"/>
    </source>
</evidence>
<accession>A0A8H3J3L3</accession>
<protein>
    <recommendedName>
        <fullName evidence="4">RRM domain-containing protein</fullName>
    </recommendedName>
</protein>
<keyword evidence="3" id="KW-1185">Reference proteome</keyword>
<proteinExistence type="predicted"/>
<feature type="compositionally biased region" description="Basic and acidic residues" evidence="1">
    <location>
        <begin position="283"/>
        <end position="306"/>
    </location>
</feature>
<dbReference type="InterPro" id="IPR035979">
    <property type="entry name" value="RBD_domain_sf"/>
</dbReference>
<dbReference type="EMBL" id="CAJPDR010000584">
    <property type="protein sequence ID" value="CAF9940063.1"/>
    <property type="molecule type" value="Genomic_DNA"/>
</dbReference>
<dbReference type="Proteomes" id="UP000664203">
    <property type="component" value="Unassembled WGS sequence"/>
</dbReference>
<reference evidence="2" key="1">
    <citation type="submission" date="2021-03" db="EMBL/GenBank/DDBJ databases">
        <authorList>
            <person name="Tagirdzhanova G."/>
        </authorList>
    </citation>
    <scope>NUCLEOTIDE SEQUENCE</scope>
</reference>
<dbReference type="Gene3D" id="3.30.70.330">
    <property type="match status" value="1"/>
</dbReference>
<dbReference type="GO" id="GO:0003676">
    <property type="term" value="F:nucleic acid binding"/>
    <property type="evidence" value="ECO:0007669"/>
    <property type="project" value="InterPro"/>
</dbReference>
<dbReference type="SUPFAM" id="SSF54928">
    <property type="entry name" value="RNA-binding domain, RBD"/>
    <property type="match status" value="1"/>
</dbReference>
<evidence type="ECO:0000313" key="2">
    <source>
        <dbReference type="EMBL" id="CAF9940063.1"/>
    </source>
</evidence>
<name>A0A8H3J3L3_9LECA</name>